<name>A0ABP9Y7U1_9FUNG</name>
<keyword evidence="4" id="KW-1185">Reference proteome</keyword>
<accession>A0ABP9Y7U1</accession>
<sequence>MTDDSNSSTNKGGFFGSSFFSNVTSSVTALSQTIQTKGLPEMNKRLNELQQKAREIPGHIAILQGDLEHERTSFIQKNKNAEDGAHRPKAKGSEPVAPWIGYNGYEKEMKEAIMNISKDERNFLISPPEDTSFQFDLNAYSQSAQAALKEDQVLSKMRFTLVPQQVQEPTFWRNYFYRVTIAKQNVLSHPPTEQEVKEDDTVLFNFQEDIDEGSDEESDDEKDEQKDEQKVEQKGKQKEEQNVEKKVETKIEKKTENDEKKDEKKDEDFEGMEDWEIELRKAAIL</sequence>
<dbReference type="SMART" id="SM00751">
    <property type="entry name" value="BSD"/>
    <property type="match status" value="1"/>
</dbReference>
<dbReference type="InterPro" id="IPR035925">
    <property type="entry name" value="BSD_dom_sf"/>
</dbReference>
<evidence type="ECO:0000313" key="4">
    <source>
        <dbReference type="Proteomes" id="UP001476247"/>
    </source>
</evidence>
<dbReference type="InterPro" id="IPR051494">
    <property type="entry name" value="BSD_domain-containing"/>
</dbReference>
<dbReference type="PANTHER" id="PTHR16019">
    <property type="entry name" value="SYNAPSE-ASSOCIATED PROTEIN"/>
    <property type="match status" value="1"/>
</dbReference>
<feature type="compositionally biased region" description="Acidic residues" evidence="1">
    <location>
        <begin position="211"/>
        <end position="222"/>
    </location>
</feature>
<organism evidence="3 4">
    <name type="scientific">Helicostylum pulchrum</name>
    <dbReference type="NCBI Taxonomy" id="562976"/>
    <lineage>
        <taxon>Eukaryota</taxon>
        <taxon>Fungi</taxon>
        <taxon>Fungi incertae sedis</taxon>
        <taxon>Mucoromycota</taxon>
        <taxon>Mucoromycotina</taxon>
        <taxon>Mucoromycetes</taxon>
        <taxon>Mucorales</taxon>
        <taxon>Mucorineae</taxon>
        <taxon>Mucoraceae</taxon>
        <taxon>Helicostylum</taxon>
    </lineage>
</organism>
<comment type="caution">
    <text evidence="3">The sequence shown here is derived from an EMBL/GenBank/DDBJ whole genome shotgun (WGS) entry which is preliminary data.</text>
</comment>
<dbReference type="InterPro" id="IPR005607">
    <property type="entry name" value="BSD_dom"/>
</dbReference>
<feature type="region of interest" description="Disordered" evidence="1">
    <location>
        <begin position="211"/>
        <end position="274"/>
    </location>
</feature>
<feature type="domain" description="BSD" evidence="2">
    <location>
        <begin position="131"/>
        <end position="183"/>
    </location>
</feature>
<feature type="compositionally biased region" description="Basic and acidic residues" evidence="1">
    <location>
        <begin position="223"/>
        <end position="267"/>
    </location>
</feature>
<dbReference type="SUPFAM" id="SSF140383">
    <property type="entry name" value="BSD domain-like"/>
    <property type="match status" value="1"/>
</dbReference>
<dbReference type="Pfam" id="PF03909">
    <property type="entry name" value="BSD"/>
    <property type="match status" value="1"/>
</dbReference>
<evidence type="ECO:0000256" key="1">
    <source>
        <dbReference type="SAM" id="MobiDB-lite"/>
    </source>
</evidence>
<gene>
    <name evidence="3" type="ORF">HPULCUR_008514</name>
</gene>
<proteinExistence type="predicted"/>
<dbReference type="EMBL" id="BAABUJ010000026">
    <property type="protein sequence ID" value="GAA5803039.1"/>
    <property type="molecule type" value="Genomic_DNA"/>
</dbReference>
<protein>
    <recommendedName>
        <fullName evidence="2">BSD domain-containing protein</fullName>
    </recommendedName>
</protein>
<dbReference type="Proteomes" id="UP001476247">
    <property type="component" value="Unassembled WGS sequence"/>
</dbReference>
<dbReference type="PANTHER" id="PTHR16019:SF6">
    <property type="entry name" value="SYNAPSE-ASSOCIATED PROTEIN 1"/>
    <property type="match status" value="1"/>
</dbReference>
<evidence type="ECO:0000259" key="2">
    <source>
        <dbReference type="PROSITE" id="PS50858"/>
    </source>
</evidence>
<reference evidence="3 4" key="1">
    <citation type="submission" date="2024-04" db="EMBL/GenBank/DDBJ databases">
        <title>genome sequences of Mucor flavus KT1a and Helicostylum pulchrum KT1b strains isolation_sourced from the surface of a dry-aged beef.</title>
        <authorList>
            <person name="Toyotome T."/>
            <person name="Hosono M."/>
            <person name="Torimaru M."/>
            <person name="Fukuda K."/>
            <person name="Mikami N."/>
        </authorList>
    </citation>
    <scope>NUCLEOTIDE SEQUENCE [LARGE SCALE GENOMIC DNA]</scope>
    <source>
        <strain evidence="3 4">KT1b</strain>
    </source>
</reference>
<dbReference type="PROSITE" id="PS50858">
    <property type="entry name" value="BSD"/>
    <property type="match status" value="1"/>
</dbReference>
<dbReference type="Gene3D" id="1.10.3970.10">
    <property type="entry name" value="BSD domain"/>
    <property type="match status" value="1"/>
</dbReference>
<evidence type="ECO:0000313" key="3">
    <source>
        <dbReference type="EMBL" id="GAA5803039.1"/>
    </source>
</evidence>